<sequence length="96" mass="10242">MRRGAATGRARRPGGPIRAGPGEKATTALHRVPLGAPELDEVQRTERGATRPHRVSGSAPRLDAVRCAERGAESATWRGARDAMRCAERGEVCGTR</sequence>
<dbReference type="Proteomes" id="UP000321154">
    <property type="component" value="Unassembled WGS sequence"/>
</dbReference>
<dbReference type="EMBL" id="BJUV01000009">
    <property type="protein sequence ID" value="GEK82928.1"/>
    <property type="molecule type" value="Genomic_DNA"/>
</dbReference>
<name>A0ABQ0UN71_9MICO</name>
<evidence type="ECO:0000256" key="1">
    <source>
        <dbReference type="SAM" id="MobiDB-lite"/>
    </source>
</evidence>
<keyword evidence="3" id="KW-1185">Reference proteome</keyword>
<organism evidence="2 3">
    <name type="scientific">Frigoribacterium faeni</name>
    <dbReference type="NCBI Taxonomy" id="145483"/>
    <lineage>
        <taxon>Bacteria</taxon>
        <taxon>Bacillati</taxon>
        <taxon>Actinomycetota</taxon>
        <taxon>Actinomycetes</taxon>
        <taxon>Micrococcales</taxon>
        <taxon>Microbacteriaceae</taxon>
        <taxon>Frigoribacterium</taxon>
    </lineage>
</organism>
<accession>A0ABQ0UN71</accession>
<feature type="region of interest" description="Disordered" evidence="1">
    <location>
        <begin position="1"/>
        <end position="28"/>
    </location>
</feature>
<feature type="compositionally biased region" description="Low complexity" evidence="1">
    <location>
        <begin position="1"/>
        <end position="22"/>
    </location>
</feature>
<reference evidence="2 3" key="1">
    <citation type="submission" date="2019-07" db="EMBL/GenBank/DDBJ databases">
        <title>Whole genome shotgun sequence of Frigoribacterium faeni NBRC 103066.</title>
        <authorList>
            <person name="Hosoyama A."/>
            <person name="Uohara A."/>
            <person name="Ohji S."/>
            <person name="Ichikawa N."/>
        </authorList>
    </citation>
    <scope>NUCLEOTIDE SEQUENCE [LARGE SCALE GENOMIC DNA]</scope>
    <source>
        <strain evidence="2 3">NBRC 103066</strain>
    </source>
</reference>
<proteinExistence type="predicted"/>
<evidence type="ECO:0000313" key="2">
    <source>
        <dbReference type="EMBL" id="GEK82928.1"/>
    </source>
</evidence>
<gene>
    <name evidence="2" type="ORF">FFA01_12370</name>
</gene>
<comment type="caution">
    <text evidence="2">The sequence shown here is derived from an EMBL/GenBank/DDBJ whole genome shotgun (WGS) entry which is preliminary data.</text>
</comment>
<protein>
    <submittedName>
        <fullName evidence="2">Uncharacterized protein</fullName>
    </submittedName>
</protein>
<evidence type="ECO:0000313" key="3">
    <source>
        <dbReference type="Proteomes" id="UP000321154"/>
    </source>
</evidence>